<dbReference type="Proteomes" id="UP000245711">
    <property type="component" value="Chromosome"/>
</dbReference>
<dbReference type="GO" id="GO:0032259">
    <property type="term" value="P:methylation"/>
    <property type="evidence" value="ECO:0007669"/>
    <property type="project" value="UniProtKB-KW"/>
</dbReference>
<dbReference type="SUPFAM" id="SSF46785">
    <property type="entry name" value="Winged helix' DNA-binding domain"/>
    <property type="match status" value="1"/>
</dbReference>
<gene>
    <name evidence="3" type="ORF">CBI38_26235</name>
</gene>
<sequence>MPTPGADAVAQRVFDASLGAIDILSIHLGDRLGWYRSLADQGPATADELAERTSTHPRYAQEWLEQQAVTGLLTADGGSPRKFTLEPGAAEVFTDEKSLAYLAPLARIFVAATTQMPALIEAYRTGGGVGWAQYGVDARESQADMNRPWYEQVLPGALASVPEVDALLRTPGAAIADVGCGGAWSTIALARAYPDARLDGYDIDGATVELAKHNVRDQGDVADRITITESDAAGIPEGAYTAAFAFECIHDMPAPVAVLTAVRKALAPGGVMIVMDEAVDDEFSAPGSDIERLMYGFSLTVCLPDGMSSSPSAATGTVMRPSTLRKYAEAAGFGSMDILPIEDFGFWRFYRLTV</sequence>
<proteinExistence type="predicted"/>
<evidence type="ECO:0000259" key="2">
    <source>
        <dbReference type="Pfam" id="PF21320"/>
    </source>
</evidence>
<dbReference type="OrthoDB" id="9801363at2"/>
<dbReference type="InterPro" id="IPR053173">
    <property type="entry name" value="SAM-binding_MTase"/>
</dbReference>
<feature type="domain" description="Methyltransferase type 12" evidence="1">
    <location>
        <begin position="177"/>
        <end position="271"/>
    </location>
</feature>
<dbReference type="SUPFAM" id="SSF53335">
    <property type="entry name" value="S-adenosyl-L-methionine-dependent methyltransferases"/>
    <property type="match status" value="1"/>
</dbReference>
<evidence type="ECO:0000313" key="4">
    <source>
        <dbReference type="Proteomes" id="UP000245711"/>
    </source>
</evidence>
<dbReference type="KEGG" id="roz:CBI38_26235"/>
<dbReference type="InterPro" id="IPR048711">
    <property type="entry name" value="WHD_Rv2258c"/>
</dbReference>
<name>A0A2S2C0W4_9NOCA</name>
<feature type="domain" description="S-adenosylmethionine-dependent methyltransferase Rv2258c-like winged HTH" evidence="2">
    <location>
        <begin position="24"/>
        <end position="93"/>
    </location>
</feature>
<organism evidence="3 4">
    <name type="scientific">Rhodococcus oxybenzonivorans</name>
    <dbReference type="NCBI Taxonomy" id="1990687"/>
    <lineage>
        <taxon>Bacteria</taxon>
        <taxon>Bacillati</taxon>
        <taxon>Actinomycetota</taxon>
        <taxon>Actinomycetes</taxon>
        <taxon>Mycobacteriales</taxon>
        <taxon>Nocardiaceae</taxon>
        <taxon>Rhodococcus</taxon>
    </lineage>
</organism>
<evidence type="ECO:0000313" key="3">
    <source>
        <dbReference type="EMBL" id="AWK74527.1"/>
    </source>
</evidence>
<protein>
    <submittedName>
        <fullName evidence="3">SAM-dependent methyltransferase</fullName>
    </submittedName>
</protein>
<dbReference type="EMBL" id="CP021354">
    <property type="protein sequence ID" value="AWK74527.1"/>
    <property type="molecule type" value="Genomic_DNA"/>
</dbReference>
<dbReference type="InterPro" id="IPR036388">
    <property type="entry name" value="WH-like_DNA-bd_sf"/>
</dbReference>
<reference evidence="3 4" key="1">
    <citation type="submission" date="2017-05" db="EMBL/GenBank/DDBJ databases">
        <title>Isolation of Rhodococcus sp. S2-17 biodegrading of BP-3.</title>
        <authorList>
            <person name="Lee Y."/>
            <person name="Kim K.H."/>
            <person name="Chun B.H."/>
            <person name="Jung H.S."/>
            <person name="Jeon C.O."/>
        </authorList>
    </citation>
    <scope>NUCLEOTIDE SEQUENCE [LARGE SCALE GENOMIC DNA]</scope>
    <source>
        <strain evidence="3 4">S2-17</strain>
    </source>
</reference>
<dbReference type="Gene3D" id="1.10.10.10">
    <property type="entry name" value="Winged helix-like DNA-binding domain superfamily/Winged helix DNA-binding domain"/>
    <property type="match status" value="1"/>
</dbReference>
<accession>A0A2S2C0W4</accession>
<dbReference type="InterPro" id="IPR029063">
    <property type="entry name" value="SAM-dependent_MTases_sf"/>
</dbReference>
<dbReference type="Pfam" id="PF08242">
    <property type="entry name" value="Methyltransf_12"/>
    <property type="match status" value="1"/>
</dbReference>
<dbReference type="Pfam" id="PF21320">
    <property type="entry name" value="WHD_Rv2258c"/>
    <property type="match status" value="1"/>
</dbReference>
<keyword evidence="3" id="KW-0808">Transferase</keyword>
<evidence type="ECO:0000259" key="1">
    <source>
        <dbReference type="Pfam" id="PF08242"/>
    </source>
</evidence>
<dbReference type="Gene3D" id="3.40.50.150">
    <property type="entry name" value="Vaccinia Virus protein VP39"/>
    <property type="match status" value="1"/>
</dbReference>
<dbReference type="PANTHER" id="PTHR45128">
    <property type="entry name" value="METHYLTRANSFERASE TYPE 11"/>
    <property type="match status" value="1"/>
</dbReference>
<dbReference type="PANTHER" id="PTHR45128:SF2">
    <property type="entry name" value="METHYLTRANSFERASE DOMAIN-CONTAINING PROTEIN"/>
    <property type="match status" value="1"/>
</dbReference>
<dbReference type="GO" id="GO:0008168">
    <property type="term" value="F:methyltransferase activity"/>
    <property type="evidence" value="ECO:0007669"/>
    <property type="project" value="UniProtKB-KW"/>
</dbReference>
<dbReference type="InterPro" id="IPR013217">
    <property type="entry name" value="Methyltransf_12"/>
</dbReference>
<dbReference type="CDD" id="cd02440">
    <property type="entry name" value="AdoMet_MTases"/>
    <property type="match status" value="1"/>
</dbReference>
<keyword evidence="3" id="KW-0489">Methyltransferase</keyword>
<dbReference type="RefSeq" id="WP_109333537.1">
    <property type="nucleotide sequence ID" value="NZ_CP021354.1"/>
</dbReference>
<dbReference type="AlphaFoldDB" id="A0A2S2C0W4"/>
<dbReference type="InterPro" id="IPR036390">
    <property type="entry name" value="WH_DNA-bd_sf"/>
</dbReference>
<keyword evidence="4" id="KW-1185">Reference proteome</keyword>